<feature type="chain" id="PRO_5037184644" evidence="13">
    <location>
        <begin position="29"/>
        <end position="773"/>
    </location>
</feature>
<evidence type="ECO:0000256" key="12">
    <source>
        <dbReference type="RuleBase" id="RU003357"/>
    </source>
</evidence>
<dbReference type="Gene3D" id="2.40.170.20">
    <property type="entry name" value="TonB-dependent receptor, beta-barrel domain"/>
    <property type="match status" value="1"/>
</dbReference>
<evidence type="ECO:0000256" key="3">
    <source>
        <dbReference type="ARBA" id="ARBA00022452"/>
    </source>
</evidence>
<evidence type="ECO:0000313" key="16">
    <source>
        <dbReference type="EMBL" id="GHA04723.1"/>
    </source>
</evidence>
<keyword evidence="4" id="KW-0410">Iron transport</keyword>
<evidence type="ECO:0000256" key="11">
    <source>
        <dbReference type="PROSITE-ProRule" id="PRU01360"/>
    </source>
</evidence>
<dbReference type="AlphaFoldDB" id="A0A918RP26"/>
<dbReference type="SUPFAM" id="SSF56935">
    <property type="entry name" value="Porins"/>
    <property type="match status" value="1"/>
</dbReference>
<evidence type="ECO:0000259" key="15">
    <source>
        <dbReference type="Pfam" id="PF07715"/>
    </source>
</evidence>
<dbReference type="InterPro" id="IPR000531">
    <property type="entry name" value="Beta-barrel_TonB"/>
</dbReference>
<keyword evidence="2 11" id="KW-0813">Transport</keyword>
<evidence type="ECO:0000256" key="7">
    <source>
        <dbReference type="ARBA" id="ARBA00023065"/>
    </source>
</evidence>
<comment type="caution">
    <text evidence="16">The sequence shown here is derived from an EMBL/GenBank/DDBJ whole genome shotgun (WGS) entry which is preliminary data.</text>
</comment>
<evidence type="ECO:0000256" key="4">
    <source>
        <dbReference type="ARBA" id="ARBA00022496"/>
    </source>
</evidence>
<evidence type="ECO:0000256" key="9">
    <source>
        <dbReference type="ARBA" id="ARBA00023136"/>
    </source>
</evidence>
<keyword evidence="6" id="KW-0408">Iron</keyword>
<comment type="subcellular location">
    <subcellularLocation>
        <location evidence="1 11">Cell outer membrane</location>
        <topology evidence="1 11">Multi-pass membrane protein</topology>
    </subcellularLocation>
</comment>
<organism evidence="16 17">
    <name type="scientific">Arenicella chitinivorans</name>
    <dbReference type="NCBI Taxonomy" id="1329800"/>
    <lineage>
        <taxon>Bacteria</taxon>
        <taxon>Pseudomonadati</taxon>
        <taxon>Pseudomonadota</taxon>
        <taxon>Gammaproteobacteria</taxon>
        <taxon>Arenicellales</taxon>
        <taxon>Arenicellaceae</taxon>
        <taxon>Arenicella</taxon>
    </lineage>
</organism>
<evidence type="ECO:0000259" key="14">
    <source>
        <dbReference type="Pfam" id="PF00593"/>
    </source>
</evidence>
<dbReference type="PANTHER" id="PTHR32552:SF81">
    <property type="entry name" value="TONB-DEPENDENT OUTER MEMBRANE RECEPTOR"/>
    <property type="match status" value="1"/>
</dbReference>
<keyword evidence="10 11" id="KW-0998">Cell outer membrane</keyword>
<dbReference type="GO" id="GO:0006826">
    <property type="term" value="P:iron ion transport"/>
    <property type="evidence" value="ECO:0007669"/>
    <property type="project" value="UniProtKB-KW"/>
</dbReference>
<gene>
    <name evidence="16" type="ORF">GCM10008090_12690</name>
</gene>
<evidence type="ECO:0000256" key="1">
    <source>
        <dbReference type="ARBA" id="ARBA00004571"/>
    </source>
</evidence>
<feature type="domain" description="TonB-dependent receptor-like beta-barrel" evidence="14">
    <location>
        <begin position="313"/>
        <end position="736"/>
    </location>
</feature>
<evidence type="ECO:0000256" key="6">
    <source>
        <dbReference type="ARBA" id="ARBA00023004"/>
    </source>
</evidence>
<dbReference type="InterPro" id="IPR012910">
    <property type="entry name" value="Plug_dom"/>
</dbReference>
<dbReference type="RefSeq" id="WP_229794173.1">
    <property type="nucleotide sequence ID" value="NZ_BMXA01000002.1"/>
</dbReference>
<dbReference type="EMBL" id="BMXA01000002">
    <property type="protein sequence ID" value="GHA04723.1"/>
    <property type="molecule type" value="Genomic_DNA"/>
</dbReference>
<accession>A0A918RP26</accession>
<evidence type="ECO:0000313" key="17">
    <source>
        <dbReference type="Proteomes" id="UP000614811"/>
    </source>
</evidence>
<keyword evidence="9 11" id="KW-0472">Membrane</keyword>
<evidence type="ECO:0000256" key="13">
    <source>
        <dbReference type="SAM" id="SignalP"/>
    </source>
</evidence>
<dbReference type="Pfam" id="PF00593">
    <property type="entry name" value="TonB_dep_Rec_b-barrel"/>
    <property type="match status" value="1"/>
</dbReference>
<keyword evidence="7" id="KW-0406">Ion transport</keyword>
<keyword evidence="16" id="KW-0675">Receptor</keyword>
<keyword evidence="5 11" id="KW-0812">Transmembrane</keyword>
<dbReference type="GO" id="GO:0009279">
    <property type="term" value="C:cell outer membrane"/>
    <property type="evidence" value="ECO:0007669"/>
    <property type="project" value="UniProtKB-SubCell"/>
</dbReference>
<evidence type="ECO:0000256" key="10">
    <source>
        <dbReference type="ARBA" id="ARBA00023237"/>
    </source>
</evidence>
<evidence type="ECO:0000256" key="2">
    <source>
        <dbReference type="ARBA" id="ARBA00022448"/>
    </source>
</evidence>
<reference evidence="16" key="2">
    <citation type="submission" date="2020-09" db="EMBL/GenBank/DDBJ databases">
        <authorList>
            <person name="Sun Q."/>
            <person name="Kim S."/>
        </authorList>
    </citation>
    <scope>NUCLEOTIDE SEQUENCE</scope>
    <source>
        <strain evidence="16">KCTC 12711</strain>
    </source>
</reference>
<feature type="domain" description="TonB-dependent receptor plug" evidence="15">
    <location>
        <begin position="61"/>
        <end position="170"/>
    </location>
</feature>
<keyword evidence="8 12" id="KW-0798">TonB box</keyword>
<keyword evidence="3 11" id="KW-1134">Transmembrane beta strand</keyword>
<dbReference type="InterPro" id="IPR039426">
    <property type="entry name" value="TonB-dep_rcpt-like"/>
</dbReference>
<dbReference type="PROSITE" id="PS52016">
    <property type="entry name" value="TONB_DEPENDENT_REC_3"/>
    <property type="match status" value="1"/>
</dbReference>
<comment type="similarity">
    <text evidence="11 12">Belongs to the TonB-dependent receptor family.</text>
</comment>
<dbReference type="InterPro" id="IPR036942">
    <property type="entry name" value="Beta-barrel_TonB_sf"/>
</dbReference>
<evidence type="ECO:0000256" key="8">
    <source>
        <dbReference type="ARBA" id="ARBA00023077"/>
    </source>
</evidence>
<protein>
    <submittedName>
        <fullName evidence="16">TonB-dependent receptor</fullName>
    </submittedName>
</protein>
<sequence>MGNTTFYRRSALAVAVSTAAFSGAYSFAQENSVESEEIYVESEELFLEELIVTAQKKSESIQDIPIAIAAFSDEEMNALGVTQSGELGQFVPGLEIGNSSGEGSQLLLFLRGAGLNDLNTNNAGPVGLYSDEVYVSSPALSPFQLFDAERVEVLKGPQGTIYGRNTTGGAVKFITKKPTKETQVSGKWRFSNRGRSVIEAAASGALSKNVSARVAVAKTDSDGYGKNLIDGSTVNGSDNTAYRALFSIEPNEDTRILVNVHGAKVDSPNSSFSPLGTLDPVTGATCSDQRIANNECVDVLGYRAPENELDGNYNGIGRINLDSIGGYIEVDYDLSDDITFTSVTSYDDLERTLPEESDGAPASMLHIDYGVASKTFSQEFRVTGATDAFDWLAGVFYLDEEIVQDQTLDLFRSLRSTTGGLADPNGEVNGIPVLFARSYNVQDLQTTAVYGQANYIVNDEWSVTVGGRITDEQRQFDALGQLEEPETFGPNAIDVYRFDDLETSATEFSYRLGAEYRPDGGTLYYASVASGFKSGGFNGGFLNIDPAIADRQIQPFDPEFVTAYEVGMKADFFNSKMRLNASLFYNDFKDLQVFTLVNSGSTPILVLDNASNANSTGVELDFSAVLAQGLTANLNAAFISSELENFIDETTGQDYSGNKLTQTPDTSVSGYVNYEYPLSFGGYVTAQAGFAYKDDLFFSTDNNPFVAQEAYTLVSGRIAYISPAETWSVALFVNNLTDQRYQTNVSDIRDLTGSYVRTYGLPRTYGLELSVDF</sequence>
<reference evidence="16" key="1">
    <citation type="journal article" date="2014" name="Int. J. Syst. Evol. Microbiol.">
        <title>Complete genome sequence of Corynebacterium casei LMG S-19264T (=DSM 44701T), isolated from a smear-ripened cheese.</title>
        <authorList>
            <consortium name="US DOE Joint Genome Institute (JGI-PGF)"/>
            <person name="Walter F."/>
            <person name="Albersmeier A."/>
            <person name="Kalinowski J."/>
            <person name="Ruckert C."/>
        </authorList>
    </citation>
    <scope>NUCLEOTIDE SEQUENCE</scope>
    <source>
        <strain evidence="16">KCTC 12711</strain>
    </source>
</reference>
<keyword evidence="17" id="KW-1185">Reference proteome</keyword>
<dbReference type="Pfam" id="PF07715">
    <property type="entry name" value="Plug"/>
    <property type="match status" value="1"/>
</dbReference>
<keyword evidence="13" id="KW-0732">Signal</keyword>
<proteinExistence type="inferred from homology"/>
<evidence type="ECO:0000256" key="5">
    <source>
        <dbReference type="ARBA" id="ARBA00022692"/>
    </source>
</evidence>
<dbReference type="Proteomes" id="UP000614811">
    <property type="component" value="Unassembled WGS sequence"/>
</dbReference>
<dbReference type="PANTHER" id="PTHR32552">
    <property type="entry name" value="FERRICHROME IRON RECEPTOR-RELATED"/>
    <property type="match status" value="1"/>
</dbReference>
<name>A0A918RP26_9GAMM</name>
<feature type="signal peptide" evidence="13">
    <location>
        <begin position="1"/>
        <end position="28"/>
    </location>
</feature>